<proteinExistence type="predicted"/>
<dbReference type="Proteomes" id="UP000302139">
    <property type="component" value="Unassembled WGS sequence"/>
</dbReference>
<evidence type="ECO:0000313" key="3">
    <source>
        <dbReference type="Proteomes" id="UP000299211"/>
    </source>
</evidence>
<accession>A0A4D4MFL3</accession>
<name>A0A4D4MFL3_STRAX</name>
<protein>
    <recommendedName>
        <fullName evidence="5">Crystallin</fullName>
    </recommendedName>
</protein>
<dbReference type="AlphaFoldDB" id="A0A4D4MFL3"/>
<evidence type="ECO:0000313" key="4">
    <source>
        <dbReference type="Proteomes" id="UP000302139"/>
    </source>
</evidence>
<evidence type="ECO:0008006" key="5">
    <source>
        <dbReference type="Google" id="ProtNLM"/>
    </source>
</evidence>
<evidence type="ECO:0000313" key="2">
    <source>
        <dbReference type="EMBL" id="GDY70636.1"/>
    </source>
</evidence>
<comment type="caution">
    <text evidence="2">The sequence shown here is derived from an EMBL/GenBank/DDBJ whole genome shotgun (WGS) entry which is preliminary data.</text>
</comment>
<gene>
    <name evidence="1" type="ORF">SAV14893_083740</name>
    <name evidence="2" type="ORF">SAV31267_001210</name>
</gene>
<sequence length="162" mass="18514">MSGRSRRPGCRKLRGRRVRAGGIVPFSPAGPIPDPAASRMQKVIHMTSRHGTTTLWRPTGPKELDLVRELKWRAWPARLLGQPFFYPVLNEDYAVKIARDWNVKHDGAGFVTRFEVESQFLRRYPVRQAGGQTILELWVPAAELDDFNAHMAGEIEVVHEFR</sequence>
<reference evidence="2 3" key="1">
    <citation type="submission" date="2019-04" db="EMBL/GenBank/DDBJ databases">
        <title>Draft genome sequences of Streptomyces avermitilis ATCC 31267.</title>
        <authorList>
            <person name="Komaki H."/>
            <person name="Tamura T."/>
            <person name="Hosoyama A."/>
        </authorList>
    </citation>
    <scope>NUCLEOTIDE SEQUENCE [LARGE SCALE GENOMIC DNA]</scope>
    <source>
        <strain evidence="2 3">ATCC 31267</strain>
    </source>
</reference>
<dbReference type="Proteomes" id="UP000299211">
    <property type="component" value="Unassembled WGS sequence"/>
</dbReference>
<dbReference type="EMBL" id="BJHY01000001">
    <property type="protein sequence ID" value="GDY70636.1"/>
    <property type="molecule type" value="Genomic_DNA"/>
</dbReference>
<evidence type="ECO:0000313" key="1">
    <source>
        <dbReference type="EMBL" id="GDY68981.1"/>
    </source>
</evidence>
<reference evidence="1 4" key="2">
    <citation type="submission" date="2019-04" db="EMBL/GenBank/DDBJ databases">
        <title>Draft genome sequences of Streptomyces avermitilis NBRC 14893.</title>
        <authorList>
            <person name="Komaki H."/>
            <person name="Tamura T."/>
            <person name="Hosoyama A."/>
        </authorList>
    </citation>
    <scope>NUCLEOTIDE SEQUENCE [LARGE SCALE GENOMIC DNA]</scope>
    <source>
        <strain evidence="1 4">NBRC 14893</strain>
    </source>
</reference>
<organism evidence="2 3">
    <name type="scientific">Streptomyces avermitilis</name>
    <dbReference type="NCBI Taxonomy" id="33903"/>
    <lineage>
        <taxon>Bacteria</taxon>
        <taxon>Bacillati</taxon>
        <taxon>Actinomycetota</taxon>
        <taxon>Actinomycetes</taxon>
        <taxon>Kitasatosporales</taxon>
        <taxon>Streptomycetaceae</taxon>
        <taxon>Streptomyces</taxon>
    </lineage>
</organism>
<dbReference type="EMBL" id="BJHX01000001">
    <property type="protein sequence ID" value="GDY68981.1"/>
    <property type="molecule type" value="Genomic_DNA"/>
</dbReference>